<dbReference type="Proteomes" id="UP000182350">
    <property type="component" value="Unassembled WGS sequence"/>
</dbReference>
<evidence type="ECO:0000259" key="9">
    <source>
        <dbReference type="PROSITE" id="PS51373"/>
    </source>
</evidence>
<dbReference type="Gene3D" id="4.10.490.10">
    <property type="entry name" value="High potential iron-sulphur protein"/>
    <property type="match status" value="1"/>
</dbReference>
<evidence type="ECO:0000313" key="10">
    <source>
        <dbReference type="EMBL" id="SFX43724.1"/>
    </source>
</evidence>
<dbReference type="GO" id="GO:0051539">
    <property type="term" value="F:4 iron, 4 sulfur cluster binding"/>
    <property type="evidence" value="ECO:0007669"/>
    <property type="project" value="UniProtKB-KW"/>
</dbReference>
<dbReference type="InterPro" id="IPR000170">
    <property type="entry name" value="High_potential_FeS_prot"/>
</dbReference>
<evidence type="ECO:0000256" key="8">
    <source>
        <dbReference type="RuleBase" id="RU000620"/>
    </source>
</evidence>
<evidence type="ECO:0000256" key="6">
    <source>
        <dbReference type="ARBA" id="ARBA00023004"/>
    </source>
</evidence>
<dbReference type="Pfam" id="PF01355">
    <property type="entry name" value="HIPIP"/>
    <property type="match status" value="1"/>
</dbReference>
<keyword evidence="7 8" id="KW-0411">Iron-sulfur</keyword>
<evidence type="ECO:0000256" key="5">
    <source>
        <dbReference type="ARBA" id="ARBA00022982"/>
    </source>
</evidence>
<keyword evidence="6 8" id="KW-0408">Iron</keyword>
<dbReference type="SUPFAM" id="SSF57652">
    <property type="entry name" value="HIPIP (high potential iron protein)"/>
    <property type="match status" value="1"/>
</dbReference>
<dbReference type="PROSITE" id="PS51373">
    <property type="entry name" value="HIPIP"/>
    <property type="match status" value="1"/>
</dbReference>
<dbReference type="InterPro" id="IPR006311">
    <property type="entry name" value="TAT_signal"/>
</dbReference>
<evidence type="ECO:0000313" key="11">
    <source>
        <dbReference type="Proteomes" id="UP000182350"/>
    </source>
</evidence>
<reference evidence="10 11" key="1">
    <citation type="submission" date="2016-11" db="EMBL/GenBank/DDBJ databases">
        <authorList>
            <person name="Jaros S."/>
            <person name="Januszkiewicz K."/>
            <person name="Wedrychowicz H."/>
        </authorList>
    </citation>
    <scope>NUCLEOTIDE SEQUENCE [LARGE SCALE GENOMIC DNA]</scope>
    <source>
        <strain evidence="10 11">DSM 21637</strain>
    </source>
</reference>
<keyword evidence="3 8" id="KW-0004">4Fe-4S</keyword>
<keyword evidence="4 8" id="KW-0479">Metal-binding</keyword>
<comment type="subunit">
    <text evidence="8">Homodimer.</text>
</comment>
<dbReference type="EMBL" id="FPJW01000005">
    <property type="protein sequence ID" value="SFX43724.1"/>
    <property type="molecule type" value="Genomic_DNA"/>
</dbReference>
<evidence type="ECO:0000256" key="7">
    <source>
        <dbReference type="ARBA" id="ARBA00023014"/>
    </source>
</evidence>
<keyword evidence="11" id="KW-1185">Reference proteome</keyword>
<evidence type="ECO:0000256" key="1">
    <source>
        <dbReference type="ARBA" id="ARBA00002137"/>
    </source>
</evidence>
<evidence type="ECO:0000256" key="2">
    <source>
        <dbReference type="ARBA" id="ARBA00022448"/>
    </source>
</evidence>
<organism evidence="10 11">
    <name type="scientific">Marinospirillum alkaliphilum DSM 21637</name>
    <dbReference type="NCBI Taxonomy" id="1122209"/>
    <lineage>
        <taxon>Bacteria</taxon>
        <taxon>Pseudomonadati</taxon>
        <taxon>Pseudomonadota</taxon>
        <taxon>Gammaproteobacteria</taxon>
        <taxon>Oceanospirillales</taxon>
        <taxon>Oceanospirillaceae</taxon>
        <taxon>Marinospirillum</taxon>
    </lineage>
</organism>
<gene>
    <name evidence="10" type="ORF">SAMN02745752_01670</name>
</gene>
<keyword evidence="2 8" id="KW-0813">Transport</keyword>
<comment type="function">
    <text evidence="1 8">Specific class of high-redox-potential 4Fe-4S ferredoxins. Functions in anaerobic electron transport in most purple and in some other photosynthetic bacteria and in at least one genus (Paracoccus) of halophilic, denitrifying bacteria.</text>
</comment>
<dbReference type="GO" id="GO:0046872">
    <property type="term" value="F:metal ion binding"/>
    <property type="evidence" value="ECO:0007669"/>
    <property type="project" value="UniProtKB-KW"/>
</dbReference>
<comment type="similarity">
    <text evidence="8">Belongs to the high-potential iron-sulfur protein (HiPIP) family.</text>
</comment>
<protein>
    <recommendedName>
        <fullName evidence="8">High-potential iron-sulfur protein</fullName>
        <shortName evidence="8">HiPIP</shortName>
    </recommendedName>
</protein>
<dbReference type="RefSeq" id="WP_177247064.1">
    <property type="nucleotide sequence ID" value="NZ_FPJW01000005.1"/>
</dbReference>
<keyword evidence="5 8" id="KW-0249">Electron transport</keyword>
<dbReference type="STRING" id="1122209.SAMN02745752_01670"/>
<evidence type="ECO:0000256" key="4">
    <source>
        <dbReference type="ARBA" id="ARBA00022723"/>
    </source>
</evidence>
<name>A0A1K1X3I9_9GAMM</name>
<dbReference type="GO" id="GO:0009055">
    <property type="term" value="F:electron transfer activity"/>
    <property type="evidence" value="ECO:0007669"/>
    <property type="project" value="InterPro"/>
</dbReference>
<evidence type="ECO:0000256" key="3">
    <source>
        <dbReference type="ARBA" id="ARBA00022485"/>
    </source>
</evidence>
<sequence length="108" mass="11695">MKKTSCTMTRRNLLKKGLFSLAALPLGMGVMTPQVFASSLPLISEDHPQARALNYVHVAASASGHPSFKADAYCDNCRFWVAATNGCTLIPNFSFEPKGWCQAWVSAG</sequence>
<dbReference type="PROSITE" id="PS51318">
    <property type="entry name" value="TAT"/>
    <property type="match status" value="1"/>
</dbReference>
<dbReference type="GO" id="GO:0019646">
    <property type="term" value="P:aerobic electron transport chain"/>
    <property type="evidence" value="ECO:0007669"/>
    <property type="project" value="InterPro"/>
</dbReference>
<dbReference type="AlphaFoldDB" id="A0A1K1X3I9"/>
<proteinExistence type="inferred from homology"/>
<dbReference type="InterPro" id="IPR036369">
    <property type="entry name" value="HIPIP_sf"/>
</dbReference>
<accession>A0A1K1X3I9</accession>
<feature type="domain" description="High potential iron-sulfur proteins family profile" evidence="9">
    <location>
        <begin position="37"/>
        <end position="108"/>
    </location>
</feature>